<sequence>MIDPHTTVSGITSWNLTHPKPVQKVLECCKALEQVQLEAPGWRELNNPKTVAQAIEANARYNATEGEATSKALRTARSKLTAKLVETVASNLEGYLEQWEVIFAEAAGKYAEAVEKLPTEFTANQVTTFEPEQFAAFTAAREAATVLHGAQRWLLDVSRLVSGQRFDSSQWAKEFLILEPDTVATYAAIQLADTRGVDNALRSVDPVLLKAVHSGAALEFRLPAEARESARSWEEQRQGMAEEEWARVRASIVA</sequence>
<proteinExistence type="predicted"/>
<evidence type="ECO:0000313" key="2">
    <source>
        <dbReference type="Proteomes" id="UP000326711"/>
    </source>
</evidence>
<reference evidence="2" key="1">
    <citation type="submission" date="2019-10" db="EMBL/GenBank/DDBJ databases">
        <title>Complete genome sequence of Corynebacterium urogenitalis DSM 108747, isolated from the genital tract of a cow.</title>
        <authorList>
            <person name="Ruckert C."/>
            <person name="Ballas P."/>
            <person name="Wagener K."/>
            <person name="Drillich M."/>
            <person name="Kaempfer P."/>
            <person name="Busse H.-J."/>
            <person name="Ehling-Schulz M."/>
        </authorList>
    </citation>
    <scope>NUCLEOTIDE SEQUENCE [LARGE SCALE GENOMIC DNA]</scope>
    <source>
        <strain evidence="2">LMM 1652</strain>
    </source>
</reference>
<dbReference type="AlphaFoldDB" id="A0A5J6Z596"/>
<gene>
    <name evidence="1" type="ORF">CUROG_04565</name>
</gene>
<name>A0A5J6Z596_9CORY</name>
<keyword evidence="2" id="KW-1185">Reference proteome</keyword>
<dbReference type="EMBL" id="CP045032">
    <property type="protein sequence ID" value="QFQ02288.1"/>
    <property type="molecule type" value="Genomic_DNA"/>
</dbReference>
<evidence type="ECO:0000313" key="1">
    <source>
        <dbReference type="EMBL" id="QFQ02288.1"/>
    </source>
</evidence>
<dbReference type="Proteomes" id="UP000326711">
    <property type="component" value="Chromosome"/>
</dbReference>
<accession>A0A5J6Z596</accession>
<dbReference type="KEGG" id="cuo:CUROG_04565"/>
<protein>
    <submittedName>
        <fullName evidence="1">Uncharacterized protein</fullName>
    </submittedName>
</protein>
<organism evidence="1 2">
    <name type="scientific">Corynebacterium urogenitale</name>
    <dbReference type="NCBI Taxonomy" id="2487892"/>
    <lineage>
        <taxon>Bacteria</taxon>
        <taxon>Bacillati</taxon>
        <taxon>Actinomycetota</taxon>
        <taxon>Actinomycetes</taxon>
        <taxon>Mycobacteriales</taxon>
        <taxon>Corynebacteriaceae</taxon>
        <taxon>Corynebacterium</taxon>
    </lineage>
</organism>
<dbReference type="RefSeq" id="WP_151902671.1">
    <property type="nucleotide sequence ID" value="NZ_CP045032.1"/>
</dbReference>